<feature type="repeat" description="ANK" evidence="3">
    <location>
        <begin position="76"/>
        <end position="108"/>
    </location>
</feature>
<dbReference type="Proteomes" id="UP000274756">
    <property type="component" value="Unassembled WGS sequence"/>
</dbReference>
<keyword evidence="2 3" id="KW-0040">ANK repeat</keyword>
<protein>
    <submittedName>
        <fullName evidence="7">ANK_REP_REGION domain-containing protein</fullName>
    </submittedName>
</protein>
<dbReference type="SUPFAM" id="SSF48403">
    <property type="entry name" value="Ankyrin repeat"/>
    <property type="match status" value="1"/>
</dbReference>
<dbReference type="PANTHER" id="PTHR24161">
    <property type="entry name" value="ANK_REP_REGION DOMAIN-CONTAINING PROTEIN-RELATED"/>
    <property type="match status" value="1"/>
</dbReference>
<evidence type="ECO:0000313" key="6">
    <source>
        <dbReference type="Proteomes" id="UP000274756"/>
    </source>
</evidence>
<feature type="repeat" description="ANK" evidence="3">
    <location>
        <begin position="42"/>
        <end position="74"/>
    </location>
</feature>
<evidence type="ECO:0000256" key="1">
    <source>
        <dbReference type="ARBA" id="ARBA00022737"/>
    </source>
</evidence>
<dbReference type="PROSITE" id="PS50297">
    <property type="entry name" value="ANK_REP_REGION"/>
    <property type="match status" value="3"/>
</dbReference>
<dbReference type="Proteomes" id="UP000038040">
    <property type="component" value="Unplaced"/>
</dbReference>
<dbReference type="PANTHER" id="PTHR24161:SF85">
    <property type="entry name" value="PALMITOYLTRANSFERASE HIP14"/>
    <property type="match status" value="1"/>
</dbReference>
<dbReference type="WBParaSite" id="DME_0000318701-mRNA-1">
    <property type="protein sequence ID" value="DME_0000318701-mRNA-1"/>
    <property type="gene ID" value="DME_0000318701"/>
</dbReference>
<evidence type="ECO:0000313" key="7">
    <source>
        <dbReference type="WBParaSite" id="DME_0000318701-mRNA-1"/>
    </source>
</evidence>
<dbReference type="OrthoDB" id="6781668at2759"/>
<proteinExistence type="predicted"/>
<dbReference type="SMART" id="SM00248">
    <property type="entry name" value="ANK"/>
    <property type="match status" value="3"/>
</dbReference>
<keyword evidence="1" id="KW-0677">Repeat</keyword>
<evidence type="ECO:0000256" key="2">
    <source>
        <dbReference type="ARBA" id="ARBA00023043"/>
    </source>
</evidence>
<dbReference type="Pfam" id="PF00023">
    <property type="entry name" value="Ank"/>
    <property type="match status" value="1"/>
</dbReference>
<dbReference type="InterPro" id="IPR036770">
    <property type="entry name" value="Ankyrin_rpt-contain_sf"/>
</dbReference>
<name>A0A0N4U841_DRAME</name>
<sequence length="169" mass="18764">MLHELDELHEMDARQAAQFGNEQRLRQMLDDGECTPNSLDADDCSLLHWAAINNRIGVAQLLLERGCSVNAVGGVLASTPLHWAARHGHSHMVALLFLNGADPNLKDVEGFTALHVAVQFGRTATAAYLIAVGQNVDERDETMMSPLMWAAYKVFVTKFFLRALFLNFK</sequence>
<evidence type="ECO:0000313" key="4">
    <source>
        <dbReference type="EMBL" id="VDN57373.1"/>
    </source>
</evidence>
<accession>A0A0N4U841</accession>
<dbReference type="STRING" id="318479.A0A0N4U841"/>
<reference evidence="7" key="1">
    <citation type="submission" date="2017-02" db="UniProtKB">
        <authorList>
            <consortium name="WormBaseParasite"/>
        </authorList>
    </citation>
    <scope>IDENTIFICATION</scope>
</reference>
<reference evidence="4 6" key="2">
    <citation type="submission" date="2018-11" db="EMBL/GenBank/DDBJ databases">
        <authorList>
            <consortium name="Pathogen Informatics"/>
        </authorList>
    </citation>
    <scope>NUCLEOTIDE SEQUENCE [LARGE SCALE GENOMIC DNA]</scope>
</reference>
<evidence type="ECO:0000313" key="5">
    <source>
        <dbReference type="Proteomes" id="UP000038040"/>
    </source>
</evidence>
<dbReference type="EMBL" id="UYYG01001160">
    <property type="protein sequence ID" value="VDN57373.1"/>
    <property type="molecule type" value="Genomic_DNA"/>
</dbReference>
<dbReference type="InterPro" id="IPR002110">
    <property type="entry name" value="Ankyrin_rpt"/>
</dbReference>
<evidence type="ECO:0000256" key="3">
    <source>
        <dbReference type="PROSITE-ProRule" id="PRU00023"/>
    </source>
</evidence>
<dbReference type="Gene3D" id="1.25.40.20">
    <property type="entry name" value="Ankyrin repeat-containing domain"/>
    <property type="match status" value="1"/>
</dbReference>
<gene>
    <name evidence="4" type="ORF">DME_LOCUS7346</name>
</gene>
<keyword evidence="6" id="KW-1185">Reference proteome</keyword>
<organism evidence="5 7">
    <name type="scientific">Dracunculus medinensis</name>
    <name type="common">Guinea worm</name>
    <dbReference type="NCBI Taxonomy" id="318479"/>
    <lineage>
        <taxon>Eukaryota</taxon>
        <taxon>Metazoa</taxon>
        <taxon>Ecdysozoa</taxon>
        <taxon>Nematoda</taxon>
        <taxon>Chromadorea</taxon>
        <taxon>Rhabditida</taxon>
        <taxon>Spirurina</taxon>
        <taxon>Dracunculoidea</taxon>
        <taxon>Dracunculidae</taxon>
        <taxon>Dracunculus</taxon>
    </lineage>
</organism>
<dbReference type="Pfam" id="PF12796">
    <property type="entry name" value="Ank_2"/>
    <property type="match status" value="1"/>
</dbReference>
<feature type="repeat" description="ANK" evidence="3">
    <location>
        <begin position="109"/>
        <end position="141"/>
    </location>
</feature>
<dbReference type="PROSITE" id="PS50088">
    <property type="entry name" value="ANK_REPEAT"/>
    <property type="match status" value="3"/>
</dbReference>
<dbReference type="AlphaFoldDB" id="A0A0N4U841"/>